<proteinExistence type="predicted"/>
<sequence>MLVLLPSLHSNNYNCTTFEKGNSNLPQAYMDACDAAILLIDARNCASLLSAHQIQRNMKTAQHAHVQCEMLMNTPTDDSGQARVLQSNALETSTKRAVREICVKQMDRRLVEEMLLGLCERVSTARKPALPSPQSTTSSV</sequence>
<dbReference type="eggNOG" id="ENOG502TH54">
    <property type="taxonomic scope" value="Eukaryota"/>
</dbReference>
<evidence type="ECO:0000313" key="2">
    <source>
        <dbReference type="WBParaSite" id="Csp11.Scaffold630.g20293.t1"/>
    </source>
</evidence>
<dbReference type="Proteomes" id="UP000095282">
    <property type="component" value="Unplaced"/>
</dbReference>
<name>A0A1I7UXE1_9PELO</name>
<reference evidence="2" key="1">
    <citation type="submission" date="2016-11" db="UniProtKB">
        <authorList>
            <consortium name="WormBaseParasite"/>
        </authorList>
    </citation>
    <scope>IDENTIFICATION</scope>
</reference>
<dbReference type="STRING" id="1561998.A0A1I7UXE1"/>
<keyword evidence="1" id="KW-1185">Reference proteome</keyword>
<accession>A0A1I7UXE1</accession>
<organism evidence="1 2">
    <name type="scientific">Caenorhabditis tropicalis</name>
    <dbReference type="NCBI Taxonomy" id="1561998"/>
    <lineage>
        <taxon>Eukaryota</taxon>
        <taxon>Metazoa</taxon>
        <taxon>Ecdysozoa</taxon>
        <taxon>Nematoda</taxon>
        <taxon>Chromadorea</taxon>
        <taxon>Rhabditida</taxon>
        <taxon>Rhabditina</taxon>
        <taxon>Rhabditomorpha</taxon>
        <taxon>Rhabditoidea</taxon>
        <taxon>Rhabditidae</taxon>
        <taxon>Peloderinae</taxon>
        <taxon>Caenorhabditis</taxon>
    </lineage>
</organism>
<dbReference type="WBParaSite" id="Csp11.Scaffold630.g20293.t1">
    <property type="protein sequence ID" value="Csp11.Scaffold630.g20293.t1"/>
    <property type="gene ID" value="Csp11.Scaffold630.g20293"/>
</dbReference>
<protein>
    <submittedName>
        <fullName evidence="2">Mediator of RNA polymerase II transcription subunit 25</fullName>
    </submittedName>
</protein>
<evidence type="ECO:0000313" key="1">
    <source>
        <dbReference type="Proteomes" id="UP000095282"/>
    </source>
</evidence>
<dbReference type="AlphaFoldDB" id="A0A1I7UXE1"/>